<feature type="domain" description="Glutathione S-transferase UstS-like C-terminal" evidence="2">
    <location>
        <begin position="101"/>
        <end position="201"/>
    </location>
</feature>
<organism evidence="3 4">
    <name type="scientific">Gonapodya prolifera (strain JEL478)</name>
    <name type="common">Monoblepharis prolifera</name>
    <dbReference type="NCBI Taxonomy" id="1344416"/>
    <lineage>
        <taxon>Eukaryota</taxon>
        <taxon>Fungi</taxon>
        <taxon>Fungi incertae sedis</taxon>
        <taxon>Chytridiomycota</taxon>
        <taxon>Chytridiomycota incertae sedis</taxon>
        <taxon>Monoblepharidomycetes</taxon>
        <taxon>Monoblepharidales</taxon>
        <taxon>Gonapodyaceae</taxon>
        <taxon>Gonapodya</taxon>
    </lineage>
</organism>
<keyword evidence="3" id="KW-0808">Transferase</keyword>
<dbReference type="Pfam" id="PF22041">
    <property type="entry name" value="GST_C_7"/>
    <property type="match status" value="1"/>
</dbReference>
<dbReference type="Gene3D" id="3.40.30.10">
    <property type="entry name" value="Glutaredoxin"/>
    <property type="match status" value="1"/>
</dbReference>
<dbReference type="EMBL" id="KQ965743">
    <property type="protein sequence ID" value="KXS18249.1"/>
    <property type="molecule type" value="Genomic_DNA"/>
</dbReference>
<dbReference type="Gene3D" id="1.20.1050.10">
    <property type="match status" value="1"/>
</dbReference>
<keyword evidence="4" id="KW-1185">Reference proteome</keyword>
<evidence type="ECO:0000313" key="3">
    <source>
        <dbReference type="EMBL" id="KXS18249.1"/>
    </source>
</evidence>
<dbReference type="STRING" id="1344416.A0A139ANC7"/>
<dbReference type="InterPro" id="IPR050983">
    <property type="entry name" value="GST_Omega/HSP26"/>
</dbReference>
<dbReference type="SUPFAM" id="SSF47616">
    <property type="entry name" value="GST C-terminal domain-like"/>
    <property type="match status" value="1"/>
</dbReference>
<accession>A0A139ANC7</accession>
<feature type="domain" description="GST N-terminal" evidence="1">
    <location>
        <begin position="18"/>
        <end position="82"/>
    </location>
</feature>
<dbReference type="InterPro" id="IPR036282">
    <property type="entry name" value="Glutathione-S-Trfase_C_sf"/>
</dbReference>
<evidence type="ECO:0000259" key="2">
    <source>
        <dbReference type="Pfam" id="PF22041"/>
    </source>
</evidence>
<dbReference type="Pfam" id="PF13409">
    <property type="entry name" value="GST_N_2"/>
    <property type="match status" value="1"/>
</dbReference>
<protein>
    <submittedName>
        <fullName evidence="3">Glutathione S-transferase domain-containing protein</fullName>
    </submittedName>
</protein>
<dbReference type="InterPro" id="IPR004045">
    <property type="entry name" value="Glutathione_S-Trfase_N"/>
</dbReference>
<dbReference type="PANTHER" id="PTHR43968:SF6">
    <property type="entry name" value="GLUTATHIONE S-TRANSFERASE OMEGA"/>
    <property type="match status" value="1"/>
</dbReference>
<sequence length="242" mass="27456">MSITVYELCTTLERERCFSPFAWRGVLAVAHKGFTPERVPVNFLEKEKVAFSGQPFVPIIVDHANGGKVVADSYKIAEYLEATYPQRPSLFGGSKELSFFVVQWVNTIIHPFIGKFCSDDARLHQSPEGQAYYYSEERSKLFGRKMQNSQVADREALLPVFRASLLPVRAVLREQKFLGGDAPNYADICLFSAFLWCRAISSFYPKLLLPNDSVYAWRERMMDAYAGLARKSPGYDQVAPKL</sequence>
<name>A0A139ANC7_GONPJ</name>
<dbReference type="GO" id="GO:0016740">
    <property type="term" value="F:transferase activity"/>
    <property type="evidence" value="ECO:0007669"/>
    <property type="project" value="UniProtKB-KW"/>
</dbReference>
<dbReference type="SUPFAM" id="SSF52833">
    <property type="entry name" value="Thioredoxin-like"/>
    <property type="match status" value="1"/>
</dbReference>
<dbReference type="GO" id="GO:0005737">
    <property type="term" value="C:cytoplasm"/>
    <property type="evidence" value="ECO:0007669"/>
    <property type="project" value="TreeGrafter"/>
</dbReference>
<reference evidence="3 4" key="1">
    <citation type="journal article" date="2015" name="Genome Biol. Evol.">
        <title>Phylogenomic analyses indicate that early fungi evolved digesting cell walls of algal ancestors of land plants.</title>
        <authorList>
            <person name="Chang Y."/>
            <person name="Wang S."/>
            <person name="Sekimoto S."/>
            <person name="Aerts A.L."/>
            <person name="Choi C."/>
            <person name="Clum A."/>
            <person name="LaButti K.M."/>
            <person name="Lindquist E.A."/>
            <person name="Yee Ngan C."/>
            <person name="Ohm R.A."/>
            <person name="Salamov A.A."/>
            <person name="Grigoriev I.V."/>
            <person name="Spatafora J.W."/>
            <person name="Berbee M.L."/>
        </authorList>
    </citation>
    <scope>NUCLEOTIDE SEQUENCE [LARGE SCALE GENOMIC DNA]</scope>
    <source>
        <strain evidence="3 4">JEL478</strain>
    </source>
</reference>
<dbReference type="OrthoDB" id="4951845at2759"/>
<dbReference type="InterPro" id="IPR036249">
    <property type="entry name" value="Thioredoxin-like_sf"/>
</dbReference>
<proteinExistence type="predicted"/>
<dbReference type="InterPro" id="IPR054416">
    <property type="entry name" value="GST_UstS-like_C"/>
</dbReference>
<dbReference type="OMA" id="NENFKRW"/>
<evidence type="ECO:0000313" key="4">
    <source>
        <dbReference type="Proteomes" id="UP000070544"/>
    </source>
</evidence>
<dbReference type="Proteomes" id="UP000070544">
    <property type="component" value="Unassembled WGS sequence"/>
</dbReference>
<dbReference type="PANTHER" id="PTHR43968">
    <property type="match status" value="1"/>
</dbReference>
<dbReference type="AlphaFoldDB" id="A0A139ANC7"/>
<evidence type="ECO:0000259" key="1">
    <source>
        <dbReference type="Pfam" id="PF13409"/>
    </source>
</evidence>
<gene>
    <name evidence="3" type="ORF">M427DRAFT_132990</name>
</gene>